<dbReference type="Gene3D" id="1.20.1440.80">
    <property type="entry name" value="Gap junction channel protein cysteine-rich domain"/>
    <property type="match status" value="1"/>
</dbReference>
<protein>
    <recommendedName>
        <fullName evidence="7">NACHT domain-containing protein</fullName>
    </recommendedName>
</protein>
<dbReference type="InterPro" id="IPR050637">
    <property type="entry name" value="NLRP_innate_immun_reg"/>
</dbReference>
<evidence type="ECO:0000256" key="1">
    <source>
        <dbReference type="ARBA" id="ARBA00004496"/>
    </source>
</evidence>
<sequence>MEGLKEFITPTRFSLFGYIVAIVYFFAGVLFVGITSKLRLNERRTFLCDFSGAQPADKLFLQAQCFDKYEQHYNSPLPLYVFVILNFATVIVVCLVYSWCCVKSRVDKLQAAVIPDAENPRPRPRVETRCIFFLYFLHLVARLSLGIIFAVLQNFMFYSGGFQVAFVCVSSRGLESLNATKSASSAKSEPITYCHNSVASEKGTCALLVLVVNVIFAFLVFGEIVYLVVRAFRRSKFASDSEFCANYFFHQSVTALTPVCFRQRMKRRILQETEFLEPLIHCGKESANERVSLDEIFLDVIIYTGRATDEFLRECKRHLIYDFYLKPESKKGSVEIKTRKELFLANEDADNPRKILIVGRPGIGKSLLCRELLRDWSKGELFRNISERFKYAFLFQFRSFYAETTEKISLWQLFNRAACMDGPVDHGLFQELLDNPETILLVFDGLDEFRDQGSCTANEAARFGNSPTEEMPVSALFVKLLQGKLLPDVTVVTSCRPTALESVEVSHFERTVEIMGFTEEKVHKYVSKYCQGDGHTAARIWEHLSSNLHLLSLCYIPVNCRIFCYFLKELIKPSPPDAGSVILPTRLTDVYLGALRLFVFSHHPEFRDKPFRGNESFSDSVEKTLTDLGSLARRGIEEGRLIFDKEEVAGMTNCGLLTQLPDARLSPVEFKQRFSFIHLTLQEFLAAREISKMDPAELKIFITSNAEDPKWQLVIQFVAGLIHGKKMEAIEGIVSCLHDSLLSKSPSRPSRRKALLMMNCLYEYNDEATVKRVASMLKQNRDFHGFIQLWNCNVTPADCTAIVYFLKHIEPLNYYLELTCNSLGDGGCKELSKLLKEGGPVKLVIPENNITDQGLIALVEAISADSCKLKKLNLVKNTSITPEALGLLCESLKERSCKLTHLNLGGLQLTDNVLTQLCESLQHVNSSLTYLKMTNDDFWTDALILKLCETLRHPNCQLTAIRISGHKITNQGVHYFCEALECKHCKLTLLNLTSNRITAVVLPNLCKAVKHQNCKLSTLHITSWNINNRSKQKLEDALEAAISVRKQAPKELEPSISFRETSHKLEFFHAVHF</sequence>
<evidence type="ECO:0000256" key="3">
    <source>
        <dbReference type="ARBA" id="ARBA00022737"/>
    </source>
</evidence>
<dbReference type="Proteomes" id="UP000275408">
    <property type="component" value="Unassembled WGS sequence"/>
</dbReference>
<dbReference type="InterPro" id="IPR032675">
    <property type="entry name" value="LRR_dom_sf"/>
</dbReference>
<evidence type="ECO:0000313" key="8">
    <source>
        <dbReference type="EMBL" id="RMX53828.1"/>
    </source>
</evidence>
<feature type="transmembrane region" description="Helical" evidence="6">
    <location>
        <begin position="131"/>
        <end position="152"/>
    </location>
</feature>
<dbReference type="Pfam" id="PF05729">
    <property type="entry name" value="NACHT"/>
    <property type="match status" value="1"/>
</dbReference>
<dbReference type="SUPFAM" id="SSF52047">
    <property type="entry name" value="RNI-like"/>
    <property type="match status" value="1"/>
</dbReference>
<dbReference type="GO" id="GO:0005524">
    <property type="term" value="F:ATP binding"/>
    <property type="evidence" value="ECO:0007669"/>
    <property type="project" value="UniProtKB-KW"/>
</dbReference>
<keyword evidence="6" id="KW-1133">Transmembrane helix</keyword>
<dbReference type="InterPro" id="IPR038359">
    <property type="entry name" value="Connexin_N_sf"/>
</dbReference>
<keyword evidence="5" id="KW-0067">ATP-binding</keyword>
<feature type="transmembrane region" description="Helical" evidence="6">
    <location>
        <begin position="12"/>
        <end position="34"/>
    </location>
</feature>
<keyword evidence="6" id="KW-0472">Membrane</keyword>
<evidence type="ECO:0000313" key="9">
    <source>
        <dbReference type="Proteomes" id="UP000275408"/>
    </source>
</evidence>
<proteinExistence type="predicted"/>
<organism evidence="8 9">
    <name type="scientific">Pocillopora damicornis</name>
    <name type="common">Cauliflower coral</name>
    <name type="synonym">Millepora damicornis</name>
    <dbReference type="NCBI Taxonomy" id="46731"/>
    <lineage>
        <taxon>Eukaryota</taxon>
        <taxon>Metazoa</taxon>
        <taxon>Cnidaria</taxon>
        <taxon>Anthozoa</taxon>
        <taxon>Hexacorallia</taxon>
        <taxon>Scleractinia</taxon>
        <taxon>Astrocoeniina</taxon>
        <taxon>Pocilloporidae</taxon>
        <taxon>Pocillopora</taxon>
    </lineage>
</organism>
<keyword evidence="2" id="KW-0963">Cytoplasm</keyword>
<dbReference type="PANTHER" id="PTHR45690">
    <property type="entry name" value="NACHT, LRR AND PYD DOMAINS-CONTAINING PROTEIN 12"/>
    <property type="match status" value="1"/>
</dbReference>
<dbReference type="AlphaFoldDB" id="A0A3M6UKC0"/>
<dbReference type="InterPro" id="IPR007111">
    <property type="entry name" value="NACHT_NTPase"/>
</dbReference>
<reference evidence="8 9" key="1">
    <citation type="journal article" date="2018" name="Sci. Rep.">
        <title>Comparative analysis of the Pocillopora damicornis genome highlights role of immune system in coral evolution.</title>
        <authorList>
            <person name="Cunning R."/>
            <person name="Bay R.A."/>
            <person name="Gillette P."/>
            <person name="Baker A.C."/>
            <person name="Traylor-Knowles N."/>
        </authorList>
    </citation>
    <scope>NUCLEOTIDE SEQUENCE [LARGE SCALE GENOMIC DNA]</scope>
    <source>
        <strain evidence="8">RSMAS</strain>
        <tissue evidence="8">Whole animal</tissue>
    </source>
</reference>
<dbReference type="OrthoDB" id="5982777at2759"/>
<keyword evidence="3" id="KW-0677">Repeat</keyword>
<name>A0A3M6UKC0_POCDA</name>
<evidence type="ECO:0000256" key="6">
    <source>
        <dbReference type="SAM" id="Phobius"/>
    </source>
</evidence>
<dbReference type="STRING" id="46731.A0A3M6UKC0"/>
<evidence type="ECO:0000256" key="4">
    <source>
        <dbReference type="ARBA" id="ARBA00022741"/>
    </source>
</evidence>
<comment type="subcellular location">
    <subcellularLocation>
        <location evidence="1">Cytoplasm</location>
    </subcellularLocation>
</comment>
<dbReference type="Gene3D" id="3.80.10.10">
    <property type="entry name" value="Ribonuclease Inhibitor"/>
    <property type="match status" value="2"/>
</dbReference>
<dbReference type="InterPro" id="IPR027417">
    <property type="entry name" value="P-loop_NTPase"/>
</dbReference>
<dbReference type="PROSITE" id="PS50837">
    <property type="entry name" value="NACHT"/>
    <property type="match status" value="1"/>
</dbReference>
<dbReference type="PANTHER" id="PTHR45690:SF19">
    <property type="entry name" value="NACHT, LRR AND PYD DOMAINS-CONTAINING PROTEIN 3"/>
    <property type="match status" value="1"/>
</dbReference>
<feature type="domain" description="NACHT" evidence="7">
    <location>
        <begin position="353"/>
        <end position="499"/>
    </location>
</feature>
<dbReference type="OMA" id="SENCHLG"/>
<keyword evidence="6" id="KW-0812">Transmembrane</keyword>
<dbReference type="GO" id="GO:0005829">
    <property type="term" value="C:cytosol"/>
    <property type="evidence" value="ECO:0007669"/>
    <property type="project" value="UniProtKB-SubCell"/>
</dbReference>
<comment type="caution">
    <text evidence="8">The sequence shown here is derived from an EMBL/GenBank/DDBJ whole genome shotgun (WGS) entry which is preliminary data.</text>
</comment>
<accession>A0A3M6UKC0</accession>
<evidence type="ECO:0000256" key="2">
    <source>
        <dbReference type="ARBA" id="ARBA00022490"/>
    </source>
</evidence>
<gene>
    <name evidence="8" type="ORF">pdam_00000389</name>
</gene>
<dbReference type="SMART" id="SM00368">
    <property type="entry name" value="LRR_RI"/>
    <property type="match status" value="7"/>
</dbReference>
<dbReference type="EMBL" id="RCHS01001413">
    <property type="protein sequence ID" value="RMX53828.1"/>
    <property type="molecule type" value="Genomic_DNA"/>
</dbReference>
<dbReference type="Gene3D" id="3.40.50.300">
    <property type="entry name" value="P-loop containing nucleotide triphosphate hydrolases"/>
    <property type="match status" value="1"/>
</dbReference>
<feature type="transmembrane region" description="Helical" evidence="6">
    <location>
        <begin position="206"/>
        <end position="229"/>
    </location>
</feature>
<keyword evidence="4" id="KW-0547">Nucleotide-binding</keyword>
<evidence type="ECO:0000259" key="7">
    <source>
        <dbReference type="PROSITE" id="PS50837"/>
    </source>
</evidence>
<evidence type="ECO:0000256" key="5">
    <source>
        <dbReference type="ARBA" id="ARBA00022840"/>
    </source>
</evidence>
<keyword evidence="9" id="KW-1185">Reference proteome</keyword>
<dbReference type="SUPFAM" id="SSF52540">
    <property type="entry name" value="P-loop containing nucleoside triphosphate hydrolases"/>
    <property type="match status" value="1"/>
</dbReference>
<feature type="transmembrane region" description="Helical" evidence="6">
    <location>
        <begin position="79"/>
        <end position="100"/>
    </location>
</feature>